<evidence type="ECO:0000256" key="1">
    <source>
        <dbReference type="ARBA" id="ARBA00007452"/>
    </source>
</evidence>
<dbReference type="PANTHER" id="PTHR33991">
    <property type="entry name" value="DNA REPAIR PROTEIN RECO"/>
    <property type="match status" value="1"/>
</dbReference>
<proteinExistence type="inferred from homology"/>
<evidence type="ECO:0000256" key="2">
    <source>
        <dbReference type="ARBA" id="ARBA00021310"/>
    </source>
</evidence>
<dbReference type="InterPro" id="IPR042242">
    <property type="entry name" value="RecO_C"/>
</dbReference>
<evidence type="ECO:0000313" key="8">
    <source>
        <dbReference type="EMBL" id="PMP81357.1"/>
    </source>
</evidence>
<dbReference type="Gene3D" id="1.20.1440.120">
    <property type="entry name" value="Recombination protein O, C-terminal domain"/>
    <property type="match status" value="1"/>
</dbReference>
<organism evidence="8 9">
    <name type="scientific">Caldisericum exile</name>
    <dbReference type="NCBI Taxonomy" id="693075"/>
    <lineage>
        <taxon>Bacteria</taxon>
        <taxon>Pseudomonadati</taxon>
        <taxon>Caldisericota/Cryosericota group</taxon>
        <taxon>Caldisericota</taxon>
        <taxon>Caldisericia</taxon>
        <taxon>Caldisericales</taxon>
        <taxon>Caldisericaceae</taxon>
        <taxon>Caldisericum</taxon>
    </lineage>
</organism>
<feature type="domain" description="DNA replication/recombination mediator RecO N-terminal" evidence="7">
    <location>
        <begin position="1"/>
        <end position="77"/>
    </location>
</feature>
<evidence type="ECO:0000256" key="3">
    <source>
        <dbReference type="ARBA" id="ARBA00022763"/>
    </source>
</evidence>
<sequence length="238" mass="28152">MGYINVYGLTITAFPSKDSDRYVVILTDRLGKIIVKFRSVRSSASKRSGYTGSFVYEKLQLYKKGNTYIATEIEMLNDFRNTKEEFPKMLILLYLQELLILLLPYEEENLKVLELTIETLQFLNLIDKEYSQLALIYYMFHLLRLLGSPINFPKKQPKDIYFSIENNGFNEISGFPVDKKLYEEALYLNKMDHPELIKLSKSKDIIYLLNYYIIQKFELDAYKKFLENIENIETLYAR</sequence>
<dbReference type="Pfam" id="PF02565">
    <property type="entry name" value="RecO_C"/>
    <property type="match status" value="1"/>
</dbReference>
<dbReference type="EMBL" id="PNIX01000324">
    <property type="protein sequence ID" value="PMP81357.1"/>
    <property type="molecule type" value="Genomic_DNA"/>
</dbReference>
<dbReference type="AlphaFoldDB" id="A0A2J6X4J3"/>
<accession>A0A2J6X4J3</accession>
<evidence type="ECO:0000256" key="6">
    <source>
        <dbReference type="ARBA" id="ARBA00033409"/>
    </source>
</evidence>
<evidence type="ECO:0000256" key="4">
    <source>
        <dbReference type="ARBA" id="ARBA00023172"/>
    </source>
</evidence>
<gene>
    <name evidence="8" type="primary">recO</name>
    <name evidence="8" type="ORF">C0175_05630</name>
</gene>
<dbReference type="GO" id="GO:0006310">
    <property type="term" value="P:DNA recombination"/>
    <property type="evidence" value="ECO:0007669"/>
    <property type="project" value="UniProtKB-KW"/>
</dbReference>
<keyword evidence="3" id="KW-0227">DNA damage</keyword>
<comment type="caution">
    <text evidence="8">The sequence shown here is derived from an EMBL/GenBank/DDBJ whole genome shotgun (WGS) entry which is preliminary data.</text>
</comment>
<protein>
    <recommendedName>
        <fullName evidence="2">DNA repair protein RecO</fullName>
    </recommendedName>
    <alternativeName>
        <fullName evidence="6">Recombination protein O</fullName>
    </alternativeName>
</protein>
<evidence type="ECO:0000259" key="7">
    <source>
        <dbReference type="Pfam" id="PF11967"/>
    </source>
</evidence>
<keyword evidence="5" id="KW-0234">DNA repair</keyword>
<dbReference type="Gene3D" id="2.40.50.140">
    <property type="entry name" value="Nucleic acid-binding proteins"/>
    <property type="match status" value="1"/>
</dbReference>
<evidence type="ECO:0000313" key="9">
    <source>
        <dbReference type="Proteomes" id="UP000236910"/>
    </source>
</evidence>
<comment type="similarity">
    <text evidence="1">Belongs to the RecO family.</text>
</comment>
<dbReference type="Proteomes" id="UP000236910">
    <property type="component" value="Unassembled WGS sequence"/>
</dbReference>
<dbReference type="PANTHER" id="PTHR33991:SF1">
    <property type="entry name" value="DNA REPAIR PROTEIN RECO"/>
    <property type="match status" value="1"/>
</dbReference>
<dbReference type="GO" id="GO:0006302">
    <property type="term" value="P:double-strand break repair"/>
    <property type="evidence" value="ECO:0007669"/>
    <property type="project" value="TreeGrafter"/>
</dbReference>
<keyword evidence="4" id="KW-0233">DNA recombination</keyword>
<dbReference type="Pfam" id="PF11967">
    <property type="entry name" value="RecO_N"/>
    <property type="match status" value="1"/>
</dbReference>
<reference evidence="8 9" key="1">
    <citation type="submission" date="2018-01" db="EMBL/GenBank/DDBJ databases">
        <title>Metagenomic assembled genomes from two thermal pools in the Uzon Caldera, Kamchatka, Russia.</title>
        <authorList>
            <person name="Wilkins L."/>
            <person name="Ettinger C."/>
        </authorList>
    </citation>
    <scope>NUCLEOTIDE SEQUENCE [LARGE SCALE GENOMIC DNA]</scope>
    <source>
        <strain evidence="8">ARK-10</strain>
    </source>
</reference>
<dbReference type="InterPro" id="IPR012340">
    <property type="entry name" value="NA-bd_OB-fold"/>
</dbReference>
<evidence type="ECO:0000256" key="5">
    <source>
        <dbReference type="ARBA" id="ARBA00023204"/>
    </source>
</evidence>
<name>A0A2J6X4J3_9BACT</name>
<dbReference type="InterPro" id="IPR003717">
    <property type="entry name" value="RecO"/>
</dbReference>
<dbReference type="NCBIfam" id="TIGR00613">
    <property type="entry name" value="reco"/>
    <property type="match status" value="1"/>
</dbReference>
<dbReference type="InterPro" id="IPR022572">
    <property type="entry name" value="DNA_rep/recomb_RecO_N"/>
</dbReference>
<dbReference type="GO" id="GO:0043590">
    <property type="term" value="C:bacterial nucleoid"/>
    <property type="evidence" value="ECO:0007669"/>
    <property type="project" value="TreeGrafter"/>
</dbReference>
<dbReference type="SUPFAM" id="SSF50249">
    <property type="entry name" value="Nucleic acid-binding proteins"/>
    <property type="match status" value="1"/>
</dbReference>